<dbReference type="PROSITE" id="PS00232">
    <property type="entry name" value="CADHERIN_1"/>
    <property type="match status" value="1"/>
</dbReference>
<evidence type="ECO:0000259" key="6">
    <source>
        <dbReference type="PROSITE" id="PS50268"/>
    </source>
</evidence>
<evidence type="ECO:0000313" key="8">
    <source>
        <dbReference type="Proteomes" id="UP000271162"/>
    </source>
</evidence>
<dbReference type="InterPro" id="IPR002126">
    <property type="entry name" value="Cadherin-like_dom"/>
</dbReference>
<dbReference type="PRINTS" id="PR00205">
    <property type="entry name" value="CADHERIN"/>
</dbReference>
<organism evidence="9">
    <name type="scientific">Nippostrongylus brasiliensis</name>
    <name type="common">Rat hookworm</name>
    <dbReference type="NCBI Taxonomy" id="27835"/>
    <lineage>
        <taxon>Eukaryota</taxon>
        <taxon>Metazoa</taxon>
        <taxon>Ecdysozoa</taxon>
        <taxon>Nematoda</taxon>
        <taxon>Chromadorea</taxon>
        <taxon>Rhabditida</taxon>
        <taxon>Rhabditina</taxon>
        <taxon>Rhabditomorpha</taxon>
        <taxon>Strongyloidea</taxon>
        <taxon>Heligmosomidae</taxon>
        <taxon>Nippostrongylus</taxon>
    </lineage>
</organism>
<dbReference type="GO" id="GO:0008013">
    <property type="term" value="F:beta-catenin binding"/>
    <property type="evidence" value="ECO:0007669"/>
    <property type="project" value="TreeGrafter"/>
</dbReference>
<keyword evidence="2" id="KW-0677">Repeat</keyword>
<dbReference type="SMART" id="SM00112">
    <property type="entry name" value="CA"/>
    <property type="match status" value="2"/>
</dbReference>
<keyword evidence="3 5" id="KW-0106">Calcium</keyword>
<evidence type="ECO:0000256" key="2">
    <source>
        <dbReference type="ARBA" id="ARBA00022737"/>
    </source>
</evidence>
<feature type="domain" description="Cadherin" evidence="6">
    <location>
        <begin position="216"/>
        <end position="319"/>
    </location>
</feature>
<sequence>MAEFEFEKGSYEVKVMENLPANGYVIQPKLTNAELTEVEYSLETSNEATVVKKLLRIDSGGRIYANEELQGYAGTYFFQVRAAKGERRASADVLLHILAAYKCAPTFIGDGNFEFTIEENSPVGTAIGTVSAGALDNKCEMKYQLWDPTNHEYTNQTKIASINIETGEILSRIKFDHEELSMYPLVLGLQAGAHQFAQMASSVRVLDVDDHPLEAMHDSLTVEVPEDVTIGTVIATATAVDDDESQSVFYRLRDQSKEFAVNATSGEVTVVSELDREVNDSYRIEIGASNKEDASVDDVAVWMELHIQVKDVNDNGPLFENSRYYVLVGKRTLPGEKILTGMLRVDDLPGHTLTRGVDNYPTSPPG</sequence>
<name>A0A0N4YUM6_NIPBR</name>
<dbReference type="EMBL" id="UYSL01025720">
    <property type="protein sequence ID" value="VDL84687.1"/>
    <property type="molecule type" value="Genomic_DNA"/>
</dbReference>
<dbReference type="GO" id="GO:0005509">
    <property type="term" value="F:calcium ion binding"/>
    <property type="evidence" value="ECO:0007669"/>
    <property type="project" value="UniProtKB-UniRule"/>
</dbReference>
<evidence type="ECO:0000256" key="4">
    <source>
        <dbReference type="ARBA" id="ARBA00023136"/>
    </source>
</evidence>
<dbReference type="InterPro" id="IPR039808">
    <property type="entry name" value="Cadherin"/>
</dbReference>
<keyword evidence="8" id="KW-1185">Reference proteome</keyword>
<feature type="domain" description="Cadherin" evidence="6">
    <location>
        <begin position="109"/>
        <end position="214"/>
    </location>
</feature>
<dbReference type="OMA" id="NAGMHEF"/>
<dbReference type="PANTHER" id="PTHR24027">
    <property type="entry name" value="CADHERIN-23"/>
    <property type="match status" value="1"/>
</dbReference>
<dbReference type="CDD" id="cd11304">
    <property type="entry name" value="Cadherin_repeat"/>
    <property type="match status" value="3"/>
</dbReference>
<comment type="subcellular location">
    <subcellularLocation>
        <location evidence="1">Membrane</location>
    </subcellularLocation>
</comment>
<dbReference type="SUPFAM" id="SSF49313">
    <property type="entry name" value="Cadherin-like"/>
    <property type="match status" value="3"/>
</dbReference>
<dbReference type="STRING" id="27835.A0A0N4YUM6"/>
<evidence type="ECO:0000313" key="9">
    <source>
        <dbReference type="WBParaSite" id="NBR_0002094801-mRNA-1"/>
    </source>
</evidence>
<evidence type="ECO:0000256" key="5">
    <source>
        <dbReference type="PROSITE-ProRule" id="PRU00043"/>
    </source>
</evidence>
<evidence type="ECO:0000256" key="1">
    <source>
        <dbReference type="ARBA" id="ARBA00004370"/>
    </source>
</evidence>
<dbReference type="PROSITE" id="PS50268">
    <property type="entry name" value="CADHERIN_2"/>
    <property type="match status" value="2"/>
</dbReference>
<protein>
    <submittedName>
        <fullName evidence="9">Cadherin domain protein</fullName>
    </submittedName>
</protein>
<dbReference type="GO" id="GO:0016342">
    <property type="term" value="C:catenin complex"/>
    <property type="evidence" value="ECO:0007669"/>
    <property type="project" value="TreeGrafter"/>
</dbReference>
<reference evidence="9" key="1">
    <citation type="submission" date="2017-02" db="UniProtKB">
        <authorList>
            <consortium name="WormBaseParasite"/>
        </authorList>
    </citation>
    <scope>IDENTIFICATION</scope>
</reference>
<dbReference type="Gene3D" id="2.60.40.60">
    <property type="entry name" value="Cadherins"/>
    <property type="match status" value="3"/>
</dbReference>
<dbReference type="InterPro" id="IPR020894">
    <property type="entry name" value="Cadherin_CS"/>
</dbReference>
<dbReference type="GO" id="GO:0016477">
    <property type="term" value="P:cell migration"/>
    <property type="evidence" value="ECO:0007669"/>
    <property type="project" value="TreeGrafter"/>
</dbReference>
<dbReference type="Pfam" id="PF00028">
    <property type="entry name" value="Cadherin"/>
    <property type="match status" value="1"/>
</dbReference>
<dbReference type="PANTHER" id="PTHR24027:SF438">
    <property type="entry name" value="CADHERIN 23"/>
    <property type="match status" value="1"/>
</dbReference>
<evidence type="ECO:0000256" key="3">
    <source>
        <dbReference type="ARBA" id="ARBA00022837"/>
    </source>
</evidence>
<proteinExistence type="predicted"/>
<dbReference type="AlphaFoldDB" id="A0A0N4YUM6"/>
<dbReference type="GO" id="GO:0045296">
    <property type="term" value="F:cadherin binding"/>
    <property type="evidence" value="ECO:0007669"/>
    <property type="project" value="TreeGrafter"/>
</dbReference>
<gene>
    <name evidence="7" type="ORF">NBR_LOCUS20949</name>
</gene>
<evidence type="ECO:0000313" key="7">
    <source>
        <dbReference type="EMBL" id="VDL84687.1"/>
    </source>
</evidence>
<dbReference type="WBParaSite" id="NBR_0002094801-mRNA-1">
    <property type="protein sequence ID" value="NBR_0002094801-mRNA-1"/>
    <property type="gene ID" value="NBR_0002094801"/>
</dbReference>
<dbReference type="GO" id="GO:0007156">
    <property type="term" value="P:homophilic cell adhesion via plasma membrane adhesion molecules"/>
    <property type="evidence" value="ECO:0007669"/>
    <property type="project" value="InterPro"/>
</dbReference>
<dbReference type="InterPro" id="IPR015919">
    <property type="entry name" value="Cadherin-like_sf"/>
</dbReference>
<reference evidence="7 8" key="2">
    <citation type="submission" date="2018-11" db="EMBL/GenBank/DDBJ databases">
        <authorList>
            <consortium name="Pathogen Informatics"/>
        </authorList>
    </citation>
    <scope>NUCLEOTIDE SEQUENCE [LARGE SCALE GENOMIC DNA]</scope>
</reference>
<keyword evidence="4" id="KW-0472">Membrane</keyword>
<accession>A0A0N4YUM6</accession>
<dbReference type="Proteomes" id="UP000271162">
    <property type="component" value="Unassembled WGS sequence"/>
</dbReference>